<dbReference type="Proteomes" id="UP000627984">
    <property type="component" value="Unassembled WGS sequence"/>
</dbReference>
<gene>
    <name evidence="1" type="ORF">GCM10010126_03090</name>
</gene>
<name>A0AA37BBR5_9ACTN</name>
<evidence type="ECO:0000313" key="2">
    <source>
        <dbReference type="Proteomes" id="UP000627984"/>
    </source>
</evidence>
<organism evidence="1 2">
    <name type="scientific">Planomonospora parontospora</name>
    <dbReference type="NCBI Taxonomy" id="58119"/>
    <lineage>
        <taxon>Bacteria</taxon>
        <taxon>Bacillati</taxon>
        <taxon>Actinomycetota</taxon>
        <taxon>Actinomycetes</taxon>
        <taxon>Streptosporangiales</taxon>
        <taxon>Streptosporangiaceae</taxon>
        <taxon>Planomonospora</taxon>
    </lineage>
</organism>
<dbReference type="EMBL" id="BMQD01000001">
    <property type="protein sequence ID" value="GGK46706.1"/>
    <property type="molecule type" value="Genomic_DNA"/>
</dbReference>
<comment type="caution">
    <text evidence="1">The sequence shown here is derived from an EMBL/GenBank/DDBJ whole genome shotgun (WGS) entry which is preliminary data.</text>
</comment>
<sequence length="58" mass="6064">MRRVPPVARMARTVPAVLAVSGAVRAVRTGAVWAVLRVSGAVRAVRAAARSAWPARGM</sequence>
<proteinExistence type="predicted"/>
<dbReference type="AlphaFoldDB" id="A0AA37BBR5"/>
<protein>
    <submittedName>
        <fullName evidence="1">Uncharacterized protein</fullName>
    </submittedName>
</protein>
<reference evidence="1" key="1">
    <citation type="journal article" date="2014" name="Int. J. Syst. Evol. Microbiol.">
        <title>Complete genome sequence of Corynebacterium casei LMG S-19264T (=DSM 44701T), isolated from a smear-ripened cheese.</title>
        <authorList>
            <consortium name="US DOE Joint Genome Institute (JGI-PGF)"/>
            <person name="Walter F."/>
            <person name="Albersmeier A."/>
            <person name="Kalinowski J."/>
            <person name="Ruckert C."/>
        </authorList>
    </citation>
    <scope>NUCLEOTIDE SEQUENCE</scope>
    <source>
        <strain evidence="1">JCM 3093</strain>
    </source>
</reference>
<reference evidence="1" key="2">
    <citation type="submission" date="2022-09" db="EMBL/GenBank/DDBJ databases">
        <authorList>
            <person name="Sun Q."/>
            <person name="Ohkuma M."/>
        </authorList>
    </citation>
    <scope>NUCLEOTIDE SEQUENCE</scope>
    <source>
        <strain evidence="1">JCM 3093</strain>
    </source>
</reference>
<accession>A0AA37BBR5</accession>
<evidence type="ECO:0000313" key="1">
    <source>
        <dbReference type="EMBL" id="GGK46706.1"/>
    </source>
</evidence>